<dbReference type="GO" id="GO:0000976">
    <property type="term" value="F:transcription cis-regulatory region binding"/>
    <property type="evidence" value="ECO:0007669"/>
    <property type="project" value="TreeGrafter"/>
</dbReference>
<keyword evidence="14" id="KW-1185">Reference proteome</keyword>
<keyword evidence="7" id="KW-0805">Transcription regulation</keyword>
<sequence length="305" mass="34577">MNIELRHLKTLLALDQTGSLVEAAAHIHLTQSALSHQLKELEGRLDQPLFYRKTKPVRFTPAGQRLLELAQAVIPQIESTERDLSRIRQGRKGRLNITIECHSCYDWLMPTLNEFRGHWPEVELDMLGGFHFDSIAKLKNGELDLVVTSDPKNDDEIAYLPLFKYQAMLIVAPEHELAQKTVIEPHDLSKETLITYPVDCSSLDIFQCFLTPAGIEPGHLRQVELTMMMVQLVASGRGVCCLPNWAIYDYVRQGFVTAKPLGRHGVFRTLYAAVRAEQAENAFIQDFKTIAQRVCHQHLEGIKPA</sequence>
<evidence type="ECO:0000256" key="4">
    <source>
        <dbReference type="ARBA" id="ARBA00022490"/>
    </source>
</evidence>
<feature type="domain" description="HTH lysR-type" evidence="12">
    <location>
        <begin position="3"/>
        <end position="60"/>
    </location>
</feature>
<reference evidence="13 14" key="1">
    <citation type="submission" date="2006-03" db="EMBL/GenBank/DDBJ databases">
        <authorList>
            <person name="Pinhassi J."/>
            <person name="Pedros-Alio C."/>
            <person name="Ferriera S."/>
            <person name="Johnson J."/>
            <person name="Kravitz S."/>
            <person name="Halpern A."/>
            <person name="Remington K."/>
            <person name="Beeson K."/>
            <person name="Tran B."/>
            <person name="Rogers Y.-H."/>
            <person name="Friedman R."/>
            <person name="Venter J.C."/>
        </authorList>
    </citation>
    <scope>NUCLEOTIDE SEQUENCE [LARGE SCALE GENOMIC DNA]</scope>
    <source>
        <strain evidence="13 14">RED65</strain>
    </source>
</reference>
<keyword evidence="8" id="KW-0238">DNA-binding</keyword>
<dbReference type="Proteomes" id="UP000004263">
    <property type="component" value="Unassembled WGS sequence"/>
</dbReference>
<dbReference type="GO" id="GO:0009086">
    <property type="term" value="P:methionine biosynthetic process"/>
    <property type="evidence" value="ECO:0007669"/>
    <property type="project" value="UniProtKB-KW"/>
</dbReference>
<evidence type="ECO:0000313" key="13">
    <source>
        <dbReference type="EMBL" id="EAT13820.1"/>
    </source>
</evidence>
<dbReference type="InterPro" id="IPR005119">
    <property type="entry name" value="LysR_subst-bd"/>
</dbReference>
<keyword evidence="10" id="KW-0804">Transcription</keyword>
<dbReference type="InterPro" id="IPR036390">
    <property type="entry name" value="WH_DNA-bd_sf"/>
</dbReference>
<dbReference type="GO" id="GO:0005737">
    <property type="term" value="C:cytoplasm"/>
    <property type="evidence" value="ECO:0007669"/>
    <property type="project" value="UniProtKB-SubCell"/>
</dbReference>
<evidence type="ECO:0000256" key="9">
    <source>
        <dbReference type="ARBA" id="ARBA00023159"/>
    </source>
</evidence>
<evidence type="ECO:0000256" key="7">
    <source>
        <dbReference type="ARBA" id="ARBA00023015"/>
    </source>
</evidence>
<comment type="subcellular location">
    <subcellularLocation>
        <location evidence="1">Cytoplasm</location>
    </subcellularLocation>
</comment>
<dbReference type="PANTHER" id="PTHR30126">
    <property type="entry name" value="HTH-TYPE TRANSCRIPTIONAL REGULATOR"/>
    <property type="match status" value="1"/>
</dbReference>
<dbReference type="STRING" id="207949.RED65_10519"/>
<comment type="similarity">
    <text evidence="2">Belongs to the LysR transcriptional regulatory family.</text>
</comment>
<dbReference type="PANTHER" id="PTHR30126:SF25">
    <property type="entry name" value="HTH-TYPE TRANSCRIPTIONAL REGULATOR METR"/>
    <property type="match status" value="1"/>
</dbReference>
<dbReference type="SUPFAM" id="SSF53850">
    <property type="entry name" value="Periplasmic binding protein-like II"/>
    <property type="match status" value="1"/>
</dbReference>
<dbReference type="PRINTS" id="PR00039">
    <property type="entry name" value="HTHLYSR"/>
</dbReference>
<dbReference type="EMBL" id="AAQH01000001">
    <property type="protein sequence ID" value="EAT13820.1"/>
    <property type="molecule type" value="Genomic_DNA"/>
</dbReference>
<keyword evidence="11" id="KW-0486">Methionine biosynthesis</keyword>
<dbReference type="Pfam" id="PF00126">
    <property type="entry name" value="HTH_1"/>
    <property type="match status" value="1"/>
</dbReference>
<dbReference type="Gene3D" id="1.10.10.10">
    <property type="entry name" value="Winged helix-like DNA-binding domain superfamily/Winged helix DNA-binding domain"/>
    <property type="match status" value="1"/>
</dbReference>
<dbReference type="PROSITE" id="PS50931">
    <property type="entry name" value="HTH_LYSR"/>
    <property type="match status" value="1"/>
</dbReference>
<proteinExistence type="inferred from homology"/>
<dbReference type="RefSeq" id="WP_007017241.1">
    <property type="nucleotide sequence ID" value="NZ_CH724113.1"/>
</dbReference>
<evidence type="ECO:0000256" key="3">
    <source>
        <dbReference type="ARBA" id="ARBA00019365"/>
    </source>
</evidence>
<dbReference type="InterPro" id="IPR000847">
    <property type="entry name" value="LysR_HTH_N"/>
</dbReference>
<keyword evidence="4" id="KW-0963">Cytoplasm</keyword>
<dbReference type="InterPro" id="IPR037406">
    <property type="entry name" value="MetR_PBP2"/>
</dbReference>
<dbReference type="GO" id="GO:0003700">
    <property type="term" value="F:DNA-binding transcription factor activity"/>
    <property type="evidence" value="ECO:0007669"/>
    <property type="project" value="InterPro"/>
</dbReference>
<evidence type="ECO:0000256" key="1">
    <source>
        <dbReference type="ARBA" id="ARBA00004496"/>
    </source>
</evidence>
<dbReference type="FunFam" id="1.10.10.10:FF:000001">
    <property type="entry name" value="LysR family transcriptional regulator"/>
    <property type="match status" value="1"/>
</dbReference>
<evidence type="ECO:0000313" key="14">
    <source>
        <dbReference type="Proteomes" id="UP000004263"/>
    </source>
</evidence>
<dbReference type="HOGENOM" id="CLU_039613_6_0_6"/>
<dbReference type="CDD" id="cd08441">
    <property type="entry name" value="PBP2_MetR"/>
    <property type="match status" value="1"/>
</dbReference>
<dbReference type="OrthoDB" id="155872at2"/>
<evidence type="ECO:0000256" key="8">
    <source>
        <dbReference type="ARBA" id="ARBA00023125"/>
    </source>
</evidence>
<dbReference type="SUPFAM" id="SSF46785">
    <property type="entry name" value="Winged helix' DNA-binding domain"/>
    <property type="match status" value="1"/>
</dbReference>
<comment type="caution">
    <text evidence="13">The sequence shown here is derived from an EMBL/GenBank/DDBJ whole genome shotgun (WGS) entry which is preliminary data.</text>
</comment>
<gene>
    <name evidence="13" type="ORF">RED65_10519</name>
</gene>
<keyword evidence="6" id="KW-0028">Amino-acid biosynthesis</keyword>
<evidence type="ECO:0000256" key="5">
    <source>
        <dbReference type="ARBA" id="ARBA00022491"/>
    </source>
</evidence>
<keyword evidence="9" id="KW-0010">Activator</keyword>
<dbReference type="Gene3D" id="3.40.190.10">
    <property type="entry name" value="Periplasmic binding protein-like II"/>
    <property type="match status" value="1"/>
</dbReference>
<evidence type="ECO:0000256" key="2">
    <source>
        <dbReference type="ARBA" id="ARBA00009437"/>
    </source>
</evidence>
<dbReference type="Pfam" id="PF03466">
    <property type="entry name" value="LysR_substrate"/>
    <property type="match status" value="1"/>
</dbReference>
<organism evidence="13 14">
    <name type="scientific">Bermanella marisrubri</name>
    <dbReference type="NCBI Taxonomy" id="207949"/>
    <lineage>
        <taxon>Bacteria</taxon>
        <taxon>Pseudomonadati</taxon>
        <taxon>Pseudomonadota</taxon>
        <taxon>Gammaproteobacteria</taxon>
        <taxon>Oceanospirillales</taxon>
        <taxon>Oceanospirillaceae</taxon>
        <taxon>Bermanella</taxon>
    </lineage>
</organism>
<protein>
    <recommendedName>
        <fullName evidence="3">HTH-type transcriptional regulator MetR</fullName>
    </recommendedName>
</protein>
<evidence type="ECO:0000256" key="10">
    <source>
        <dbReference type="ARBA" id="ARBA00023163"/>
    </source>
</evidence>
<evidence type="ECO:0000259" key="12">
    <source>
        <dbReference type="PROSITE" id="PS50931"/>
    </source>
</evidence>
<dbReference type="AlphaFoldDB" id="Q1N5X2"/>
<accession>Q1N5X2</accession>
<dbReference type="InterPro" id="IPR036388">
    <property type="entry name" value="WH-like_DNA-bd_sf"/>
</dbReference>
<name>Q1N5X2_9GAMM</name>
<evidence type="ECO:0000256" key="11">
    <source>
        <dbReference type="ARBA" id="ARBA00023167"/>
    </source>
</evidence>
<evidence type="ECO:0000256" key="6">
    <source>
        <dbReference type="ARBA" id="ARBA00022605"/>
    </source>
</evidence>
<keyword evidence="5" id="KW-0678">Repressor</keyword>